<dbReference type="EMBL" id="QWLL01000012">
    <property type="protein sequence ID" value="RII79170.1"/>
    <property type="molecule type" value="Genomic_DNA"/>
</dbReference>
<name>A0A399MBI3_9PSED</name>
<dbReference type="Proteomes" id="UP000265875">
    <property type="component" value="Unassembled WGS sequence"/>
</dbReference>
<organism evidence="1 2">
    <name type="scientific">Pseudomonas monteilii</name>
    <dbReference type="NCBI Taxonomy" id="76759"/>
    <lineage>
        <taxon>Bacteria</taxon>
        <taxon>Pseudomonadati</taxon>
        <taxon>Pseudomonadota</taxon>
        <taxon>Gammaproteobacteria</taxon>
        <taxon>Pseudomonadales</taxon>
        <taxon>Pseudomonadaceae</taxon>
        <taxon>Pseudomonas</taxon>
    </lineage>
</organism>
<comment type="caution">
    <text evidence="1">The sequence shown here is derived from an EMBL/GenBank/DDBJ whole genome shotgun (WGS) entry which is preliminary data.</text>
</comment>
<dbReference type="RefSeq" id="WP_119369121.1">
    <property type="nucleotide sequence ID" value="NZ_QWLL01000012.1"/>
</dbReference>
<dbReference type="Pfam" id="PF11112">
    <property type="entry name" value="PyocinActivator"/>
    <property type="match status" value="1"/>
</dbReference>
<sequence>MSTLEHLRSEFATPCPTLSAVRERYFPHIGSDRRLRELINKGQIDLKLSKLHNSAKAQHVVYLTNLASYIDRQAELANHSA</sequence>
<gene>
    <name evidence="1" type="ORF">D0894_05815</name>
</gene>
<evidence type="ECO:0000313" key="1">
    <source>
        <dbReference type="EMBL" id="RII79170.1"/>
    </source>
</evidence>
<proteinExistence type="predicted"/>
<dbReference type="AlphaFoldDB" id="A0A399MBI3"/>
<accession>A0A399MBI3</accession>
<dbReference type="InterPro" id="IPR020518">
    <property type="entry name" value="Tscrpt_reg_PrtN"/>
</dbReference>
<evidence type="ECO:0000313" key="2">
    <source>
        <dbReference type="Proteomes" id="UP000265875"/>
    </source>
</evidence>
<reference evidence="1 2" key="1">
    <citation type="submission" date="2018-08" db="EMBL/GenBank/DDBJ databases">
        <title>Draft genome sequence of the cyanotroph, Pseudomonas monteilii BCN3.</title>
        <authorList>
            <person name="Jones L.B."/>
            <person name="Kunz D.A."/>
        </authorList>
    </citation>
    <scope>NUCLEOTIDE SEQUENCE [LARGE SCALE GENOMIC DNA]</scope>
    <source>
        <strain evidence="1 2">BCN3</strain>
    </source>
</reference>
<dbReference type="GO" id="GO:0006355">
    <property type="term" value="P:regulation of DNA-templated transcription"/>
    <property type="evidence" value="ECO:0007669"/>
    <property type="project" value="InterPro"/>
</dbReference>
<protein>
    <submittedName>
        <fullName evidence="1">Transcriptional regulator</fullName>
    </submittedName>
</protein>